<proteinExistence type="predicted"/>
<name>A0A9D5BFX9_PEA</name>
<comment type="caution">
    <text evidence="1">The sequence shown here is derived from an EMBL/GenBank/DDBJ whole genome shotgun (WGS) entry which is preliminary data.</text>
</comment>
<dbReference type="Proteomes" id="UP001058974">
    <property type="component" value="Chromosome 1"/>
</dbReference>
<dbReference type="Gramene" id="Psat01G0183500-T1">
    <property type="protein sequence ID" value="KAI5442948.1"/>
    <property type="gene ID" value="KIW84_011835"/>
</dbReference>
<keyword evidence="2" id="KW-1185">Reference proteome</keyword>
<sequence length="186" mass="21361">METWDELDDGKDSDIEAEEANFALMAFTLSNSESESGFGFEYDEEYKDNFFSMLYGPCYPNLVNEFWVNAFIQDLHLEYAILSEVSGVPITPTPTSIVNLINYEEEGLVLNMHFLDSYLPFHLIFEDLSDISKVSNLNSKELVWYHMLISNFLPKNKDMTSLDIDGKSFYVASHLRSEDLPPSSYV</sequence>
<gene>
    <name evidence="1" type="ORF">KIW84_011835</name>
</gene>
<dbReference type="EMBL" id="JAMSHJ010000001">
    <property type="protein sequence ID" value="KAI5442948.1"/>
    <property type="molecule type" value="Genomic_DNA"/>
</dbReference>
<accession>A0A9D5BFX9</accession>
<organism evidence="1 2">
    <name type="scientific">Pisum sativum</name>
    <name type="common">Garden pea</name>
    <name type="synonym">Lathyrus oleraceus</name>
    <dbReference type="NCBI Taxonomy" id="3888"/>
    <lineage>
        <taxon>Eukaryota</taxon>
        <taxon>Viridiplantae</taxon>
        <taxon>Streptophyta</taxon>
        <taxon>Embryophyta</taxon>
        <taxon>Tracheophyta</taxon>
        <taxon>Spermatophyta</taxon>
        <taxon>Magnoliopsida</taxon>
        <taxon>eudicotyledons</taxon>
        <taxon>Gunneridae</taxon>
        <taxon>Pentapetalae</taxon>
        <taxon>rosids</taxon>
        <taxon>fabids</taxon>
        <taxon>Fabales</taxon>
        <taxon>Fabaceae</taxon>
        <taxon>Papilionoideae</taxon>
        <taxon>50 kb inversion clade</taxon>
        <taxon>NPAAA clade</taxon>
        <taxon>Hologalegina</taxon>
        <taxon>IRL clade</taxon>
        <taxon>Fabeae</taxon>
        <taxon>Lathyrus</taxon>
    </lineage>
</organism>
<reference evidence="1 2" key="1">
    <citation type="journal article" date="2022" name="Nat. Genet.">
        <title>Improved pea reference genome and pan-genome highlight genomic features and evolutionary characteristics.</title>
        <authorList>
            <person name="Yang T."/>
            <person name="Liu R."/>
            <person name="Luo Y."/>
            <person name="Hu S."/>
            <person name="Wang D."/>
            <person name="Wang C."/>
            <person name="Pandey M.K."/>
            <person name="Ge S."/>
            <person name="Xu Q."/>
            <person name="Li N."/>
            <person name="Li G."/>
            <person name="Huang Y."/>
            <person name="Saxena R.K."/>
            <person name="Ji Y."/>
            <person name="Li M."/>
            <person name="Yan X."/>
            <person name="He Y."/>
            <person name="Liu Y."/>
            <person name="Wang X."/>
            <person name="Xiang C."/>
            <person name="Varshney R.K."/>
            <person name="Ding H."/>
            <person name="Gao S."/>
            <person name="Zong X."/>
        </authorList>
    </citation>
    <scope>NUCLEOTIDE SEQUENCE [LARGE SCALE GENOMIC DNA]</scope>
    <source>
        <strain evidence="1 2">cv. Zhongwan 6</strain>
    </source>
</reference>
<dbReference type="AlphaFoldDB" id="A0A9D5BFX9"/>
<evidence type="ECO:0000313" key="2">
    <source>
        <dbReference type="Proteomes" id="UP001058974"/>
    </source>
</evidence>
<evidence type="ECO:0000313" key="1">
    <source>
        <dbReference type="EMBL" id="KAI5442948.1"/>
    </source>
</evidence>
<protein>
    <submittedName>
        <fullName evidence="1">Uncharacterized protein</fullName>
    </submittedName>
</protein>